<dbReference type="PROSITE" id="PS51755">
    <property type="entry name" value="OMPR_PHOB"/>
    <property type="match status" value="1"/>
</dbReference>
<dbReference type="PROSITE" id="PS50110">
    <property type="entry name" value="RESPONSE_REGULATORY"/>
    <property type="match status" value="1"/>
</dbReference>
<evidence type="ECO:0000256" key="3">
    <source>
        <dbReference type="ARBA" id="ARBA00023015"/>
    </source>
</evidence>
<keyword evidence="5" id="KW-0804">Transcription</keyword>
<evidence type="ECO:0000259" key="9">
    <source>
        <dbReference type="PROSITE" id="PS51755"/>
    </source>
</evidence>
<dbReference type="GO" id="GO:0000156">
    <property type="term" value="F:phosphorelay response regulator activity"/>
    <property type="evidence" value="ECO:0007669"/>
    <property type="project" value="TreeGrafter"/>
</dbReference>
<evidence type="ECO:0000256" key="2">
    <source>
        <dbReference type="ARBA" id="ARBA00023012"/>
    </source>
</evidence>
<dbReference type="Pfam" id="PF00486">
    <property type="entry name" value="Trans_reg_C"/>
    <property type="match status" value="1"/>
</dbReference>
<dbReference type="AlphaFoldDB" id="A0A1W2EEI8"/>
<dbReference type="Gene3D" id="3.40.50.2300">
    <property type="match status" value="1"/>
</dbReference>
<keyword evidence="2" id="KW-0902">Two-component regulatory system</keyword>
<evidence type="ECO:0000256" key="1">
    <source>
        <dbReference type="ARBA" id="ARBA00022553"/>
    </source>
</evidence>
<protein>
    <submittedName>
        <fullName evidence="10">DNA-binding response regulator, OmpR family, contains REC and winged-helix (WHTH) domain</fullName>
    </submittedName>
</protein>
<dbReference type="PANTHER" id="PTHR48111:SF36">
    <property type="entry name" value="TRANSCRIPTIONAL REGULATORY PROTEIN CUTR"/>
    <property type="match status" value="1"/>
</dbReference>
<dbReference type="Proteomes" id="UP000192674">
    <property type="component" value="Unassembled WGS sequence"/>
</dbReference>
<evidence type="ECO:0000256" key="6">
    <source>
        <dbReference type="PROSITE-ProRule" id="PRU00169"/>
    </source>
</evidence>
<dbReference type="InterPro" id="IPR001867">
    <property type="entry name" value="OmpR/PhoB-type_DNA-bd"/>
</dbReference>
<feature type="domain" description="OmpR/PhoB-type" evidence="9">
    <location>
        <begin position="123"/>
        <end position="221"/>
    </location>
</feature>
<dbReference type="Gene3D" id="6.10.250.690">
    <property type="match status" value="1"/>
</dbReference>
<dbReference type="CDD" id="cd00383">
    <property type="entry name" value="trans_reg_C"/>
    <property type="match status" value="1"/>
</dbReference>
<dbReference type="SMART" id="SM00862">
    <property type="entry name" value="Trans_reg_C"/>
    <property type="match status" value="1"/>
</dbReference>
<dbReference type="InterPro" id="IPR016032">
    <property type="entry name" value="Sig_transdc_resp-reg_C-effctor"/>
</dbReference>
<dbReference type="SUPFAM" id="SSF52172">
    <property type="entry name" value="CheY-like"/>
    <property type="match status" value="1"/>
</dbReference>
<dbReference type="SMART" id="SM00448">
    <property type="entry name" value="REC"/>
    <property type="match status" value="1"/>
</dbReference>
<feature type="domain" description="Response regulatory" evidence="8">
    <location>
        <begin position="2"/>
        <end position="116"/>
    </location>
</feature>
<sequence length="224" mass="24932">MRILVVEDERRLAAALKRGLEANAFTVDVVHNGPDAVWMAEQRPYSAIVLDIMLPGMNGYRVCAELRRSGVTTPILMLTAKDGEYDEAEGLDTGADDYLTKPFSYVVLIARIRALLRRGHAAPAKLCVDDLVVDPGSGTVRRGGREISLTAREFAILECLARRPNLVLSKDEILQHVWDEHYEGDVNVVEVHVSALRRKIDQPFGLHSIETVRGMGYRLVGRVD</sequence>
<dbReference type="InterPro" id="IPR036388">
    <property type="entry name" value="WH-like_DNA-bd_sf"/>
</dbReference>
<name>A0A1W2EEI8_KIBAR</name>
<feature type="modified residue" description="4-aspartylphosphate" evidence="6">
    <location>
        <position position="51"/>
    </location>
</feature>
<keyword evidence="11" id="KW-1185">Reference proteome</keyword>
<dbReference type="InterPro" id="IPR001789">
    <property type="entry name" value="Sig_transdc_resp-reg_receiver"/>
</dbReference>
<evidence type="ECO:0000256" key="7">
    <source>
        <dbReference type="PROSITE-ProRule" id="PRU01091"/>
    </source>
</evidence>
<dbReference type="GO" id="GO:0006355">
    <property type="term" value="P:regulation of DNA-templated transcription"/>
    <property type="evidence" value="ECO:0007669"/>
    <property type="project" value="InterPro"/>
</dbReference>
<dbReference type="FunFam" id="3.40.50.2300:FF:000002">
    <property type="entry name" value="DNA-binding response regulator PhoP"/>
    <property type="match status" value="1"/>
</dbReference>
<dbReference type="InterPro" id="IPR011006">
    <property type="entry name" value="CheY-like_superfamily"/>
</dbReference>
<dbReference type="RefSeq" id="WP_084428598.1">
    <property type="nucleotide sequence ID" value="NZ_FWXV01000003.1"/>
</dbReference>
<dbReference type="FunFam" id="1.10.10.10:FF:000005">
    <property type="entry name" value="Two-component system response regulator"/>
    <property type="match status" value="1"/>
</dbReference>
<dbReference type="PANTHER" id="PTHR48111">
    <property type="entry name" value="REGULATOR OF RPOS"/>
    <property type="match status" value="1"/>
</dbReference>
<keyword evidence="4 7" id="KW-0238">DNA-binding</keyword>
<accession>A0A1W2EEI8</accession>
<evidence type="ECO:0000313" key="10">
    <source>
        <dbReference type="EMBL" id="SMD08057.1"/>
    </source>
</evidence>
<dbReference type="EMBL" id="FWXV01000003">
    <property type="protein sequence ID" value="SMD08057.1"/>
    <property type="molecule type" value="Genomic_DNA"/>
</dbReference>
<evidence type="ECO:0000256" key="5">
    <source>
        <dbReference type="ARBA" id="ARBA00023163"/>
    </source>
</evidence>
<keyword evidence="3" id="KW-0805">Transcription regulation</keyword>
<evidence type="ECO:0000259" key="8">
    <source>
        <dbReference type="PROSITE" id="PS50110"/>
    </source>
</evidence>
<dbReference type="Gene3D" id="1.10.10.10">
    <property type="entry name" value="Winged helix-like DNA-binding domain superfamily/Winged helix DNA-binding domain"/>
    <property type="match status" value="1"/>
</dbReference>
<evidence type="ECO:0000256" key="4">
    <source>
        <dbReference type="ARBA" id="ARBA00023125"/>
    </source>
</evidence>
<organism evidence="10 11">
    <name type="scientific">Kibdelosporangium aridum</name>
    <dbReference type="NCBI Taxonomy" id="2030"/>
    <lineage>
        <taxon>Bacteria</taxon>
        <taxon>Bacillati</taxon>
        <taxon>Actinomycetota</taxon>
        <taxon>Actinomycetes</taxon>
        <taxon>Pseudonocardiales</taxon>
        <taxon>Pseudonocardiaceae</taxon>
        <taxon>Kibdelosporangium</taxon>
    </lineage>
</organism>
<gene>
    <name evidence="10" type="ORF">SAMN05661093_04280</name>
</gene>
<dbReference type="Pfam" id="PF00072">
    <property type="entry name" value="Response_reg"/>
    <property type="match status" value="1"/>
</dbReference>
<keyword evidence="1 6" id="KW-0597">Phosphoprotein</keyword>
<proteinExistence type="predicted"/>
<feature type="DNA-binding region" description="OmpR/PhoB-type" evidence="7">
    <location>
        <begin position="123"/>
        <end position="221"/>
    </location>
</feature>
<evidence type="ECO:0000313" key="11">
    <source>
        <dbReference type="Proteomes" id="UP000192674"/>
    </source>
</evidence>
<dbReference type="CDD" id="cd19935">
    <property type="entry name" value="REC_OmpR_CusR-like"/>
    <property type="match status" value="1"/>
</dbReference>
<dbReference type="OrthoDB" id="9812490at2"/>
<dbReference type="SUPFAM" id="SSF46894">
    <property type="entry name" value="C-terminal effector domain of the bipartite response regulators"/>
    <property type="match status" value="1"/>
</dbReference>
<dbReference type="InterPro" id="IPR039420">
    <property type="entry name" value="WalR-like"/>
</dbReference>
<dbReference type="GO" id="GO:0032993">
    <property type="term" value="C:protein-DNA complex"/>
    <property type="evidence" value="ECO:0007669"/>
    <property type="project" value="TreeGrafter"/>
</dbReference>
<dbReference type="GO" id="GO:0005829">
    <property type="term" value="C:cytosol"/>
    <property type="evidence" value="ECO:0007669"/>
    <property type="project" value="TreeGrafter"/>
</dbReference>
<dbReference type="GO" id="GO:0000976">
    <property type="term" value="F:transcription cis-regulatory region binding"/>
    <property type="evidence" value="ECO:0007669"/>
    <property type="project" value="TreeGrafter"/>
</dbReference>
<reference evidence="10 11" key="1">
    <citation type="submission" date="2017-04" db="EMBL/GenBank/DDBJ databases">
        <authorList>
            <person name="Afonso C.L."/>
            <person name="Miller P.J."/>
            <person name="Scott M.A."/>
            <person name="Spackman E."/>
            <person name="Goraichik I."/>
            <person name="Dimitrov K.M."/>
            <person name="Suarez D.L."/>
            <person name="Swayne D.E."/>
        </authorList>
    </citation>
    <scope>NUCLEOTIDE SEQUENCE [LARGE SCALE GENOMIC DNA]</scope>
    <source>
        <strain evidence="10 11">DSM 43828</strain>
    </source>
</reference>